<evidence type="ECO:0000313" key="8">
    <source>
        <dbReference type="EMBL" id="GAA4460871.1"/>
    </source>
</evidence>
<keyword evidence="9" id="KW-1185">Reference proteome</keyword>
<sequence>MGLRFDTVISGYILLAPFLYVFILWAFARPRAHELRPVHTLLFLLYSPCFLGCIADLPFYGNYQSRLNITILNWSASPEFILKMIWQDNKWLMYIGLWVAILYLYHLLMRRTFKRYSTEMAARMQHRPLSSKWATAAQALLFTGCILLAIRGRVEGRSPIQPGTSYFCEYDLANKAGLNPMFNLVWSWTDGWKDENRPLAFVNDTIARDYVQNYLHRPANAPIQVYDAGDEKRYNVVLVLMESMSAYYTAAMGNGNALTPNLDTLAERGISFHNFYSAGIHTFNGIFSVLYGHPALMARHTMEGAYIPSFRGMPYYFKKRGYETIYFTTHDGEFDNVSGFLSANHMQQIVTKSDYKEGRIWSVLGVADHEMFDNSLQTLDQCHSAGRPFFATLMTSSNHSPYILPDNIPFSPHHTEVRGGCVEYADWAIGRFMQMAASHPWYANTIFVFTGDHGSYDGPSYAGMPLCYNRVPFIIYGPHLGLQQAVKNDPGGQIDIFPTIVGLLGGYNDQATLGTDLLRHPGRWAFFSQDDKIGITSEHLLYIWHKDGHEYLIDLDNGRETGGTDHKLADSMRHHAFCFIQYSQWLRQNGMTGRE</sequence>
<evidence type="ECO:0000313" key="9">
    <source>
        <dbReference type="Proteomes" id="UP001500067"/>
    </source>
</evidence>
<feature type="transmembrane region" description="Helical" evidence="6">
    <location>
        <begin position="129"/>
        <end position="150"/>
    </location>
</feature>
<dbReference type="InterPro" id="IPR012160">
    <property type="entry name" value="LtaS-like"/>
</dbReference>
<comment type="subcellular location">
    <subcellularLocation>
        <location evidence="1">Cell membrane</location>
        <topology evidence="1">Multi-pass membrane protein</topology>
    </subcellularLocation>
</comment>
<protein>
    <submittedName>
        <fullName evidence="8">LTA synthase family protein</fullName>
    </submittedName>
</protein>
<keyword evidence="2" id="KW-1003">Cell membrane</keyword>
<dbReference type="PANTHER" id="PTHR47371:SF3">
    <property type="entry name" value="PHOSPHOGLYCEROL TRANSFERASE I"/>
    <property type="match status" value="1"/>
</dbReference>
<dbReference type="Proteomes" id="UP001500067">
    <property type="component" value="Unassembled WGS sequence"/>
</dbReference>
<dbReference type="InterPro" id="IPR050448">
    <property type="entry name" value="OpgB/LTA_synthase_biosynth"/>
</dbReference>
<dbReference type="Pfam" id="PF00884">
    <property type="entry name" value="Sulfatase"/>
    <property type="match status" value="1"/>
</dbReference>
<dbReference type="SUPFAM" id="SSF53649">
    <property type="entry name" value="Alkaline phosphatase-like"/>
    <property type="match status" value="1"/>
</dbReference>
<dbReference type="InterPro" id="IPR017850">
    <property type="entry name" value="Alkaline_phosphatase_core_sf"/>
</dbReference>
<feature type="transmembrane region" description="Helical" evidence="6">
    <location>
        <begin position="12"/>
        <end position="28"/>
    </location>
</feature>
<proteinExistence type="predicted"/>
<dbReference type="PIRSF" id="PIRSF005091">
    <property type="entry name" value="Mmb_sulf_HI1246"/>
    <property type="match status" value="1"/>
</dbReference>
<gene>
    <name evidence="8" type="ORF">GCM10023093_04440</name>
</gene>
<dbReference type="EMBL" id="BAABFA010000004">
    <property type="protein sequence ID" value="GAA4460871.1"/>
    <property type="molecule type" value="Genomic_DNA"/>
</dbReference>
<evidence type="ECO:0000256" key="2">
    <source>
        <dbReference type="ARBA" id="ARBA00022475"/>
    </source>
</evidence>
<comment type="caution">
    <text evidence="8">The sequence shown here is derived from an EMBL/GenBank/DDBJ whole genome shotgun (WGS) entry which is preliminary data.</text>
</comment>
<dbReference type="PANTHER" id="PTHR47371">
    <property type="entry name" value="LIPOTEICHOIC ACID SYNTHASE"/>
    <property type="match status" value="1"/>
</dbReference>
<keyword evidence="4 6" id="KW-1133">Transmembrane helix</keyword>
<feature type="transmembrane region" description="Helical" evidence="6">
    <location>
        <begin position="91"/>
        <end position="108"/>
    </location>
</feature>
<evidence type="ECO:0000256" key="4">
    <source>
        <dbReference type="ARBA" id="ARBA00022989"/>
    </source>
</evidence>
<evidence type="ECO:0000256" key="5">
    <source>
        <dbReference type="ARBA" id="ARBA00023136"/>
    </source>
</evidence>
<keyword evidence="3 6" id="KW-0812">Transmembrane</keyword>
<organism evidence="8 9">
    <name type="scientific">Nemorincola caseinilytica</name>
    <dbReference type="NCBI Taxonomy" id="2054315"/>
    <lineage>
        <taxon>Bacteria</taxon>
        <taxon>Pseudomonadati</taxon>
        <taxon>Bacteroidota</taxon>
        <taxon>Chitinophagia</taxon>
        <taxon>Chitinophagales</taxon>
        <taxon>Chitinophagaceae</taxon>
        <taxon>Nemorincola</taxon>
    </lineage>
</organism>
<reference evidence="9" key="1">
    <citation type="journal article" date="2019" name="Int. J. Syst. Evol. Microbiol.">
        <title>The Global Catalogue of Microorganisms (GCM) 10K type strain sequencing project: providing services to taxonomists for standard genome sequencing and annotation.</title>
        <authorList>
            <consortium name="The Broad Institute Genomics Platform"/>
            <consortium name="The Broad Institute Genome Sequencing Center for Infectious Disease"/>
            <person name="Wu L."/>
            <person name="Ma J."/>
        </authorList>
    </citation>
    <scope>NUCLEOTIDE SEQUENCE [LARGE SCALE GENOMIC DNA]</scope>
    <source>
        <strain evidence="9">JCM 32105</strain>
    </source>
</reference>
<evidence type="ECO:0000256" key="6">
    <source>
        <dbReference type="SAM" id="Phobius"/>
    </source>
</evidence>
<evidence type="ECO:0000256" key="3">
    <source>
        <dbReference type="ARBA" id="ARBA00022692"/>
    </source>
</evidence>
<keyword evidence="5 6" id="KW-0472">Membrane</keyword>
<accession>A0ABP8N3W4</accession>
<dbReference type="Gene3D" id="3.40.720.10">
    <property type="entry name" value="Alkaline Phosphatase, subunit A"/>
    <property type="match status" value="1"/>
</dbReference>
<dbReference type="CDD" id="cd16015">
    <property type="entry name" value="LTA_synthase"/>
    <property type="match status" value="1"/>
</dbReference>
<feature type="transmembrane region" description="Helical" evidence="6">
    <location>
        <begin position="40"/>
        <end position="60"/>
    </location>
</feature>
<evidence type="ECO:0000256" key="1">
    <source>
        <dbReference type="ARBA" id="ARBA00004651"/>
    </source>
</evidence>
<evidence type="ECO:0000259" key="7">
    <source>
        <dbReference type="Pfam" id="PF00884"/>
    </source>
</evidence>
<dbReference type="InterPro" id="IPR000917">
    <property type="entry name" value="Sulfatase_N"/>
</dbReference>
<name>A0ABP8N3W4_9BACT</name>
<feature type="domain" description="Sulfatase N-terminal" evidence="7">
    <location>
        <begin position="235"/>
        <end position="505"/>
    </location>
</feature>